<dbReference type="InterPro" id="IPR013783">
    <property type="entry name" value="Ig-like_fold"/>
</dbReference>
<organism evidence="2">
    <name type="scientific">Lygus hesperus</name>
    <name type="common">Western plant bug</name>
    <dbReference type="NCBI Taxonomy" id="30085"/>
    <lineage>
        <taxon>Eukaryota</taxon>
        <taxon>Metazoa</taxon>
        <taxon>Ecdysozoa</taxon>
        <taxon>Arthropoda</taxon>
        <taxon>Hexapoda</taxon>
        <taxon>Insecta</taxon>
        <taxon>Pterygota</taxon>
        <taxon>Neoptera</taxon>
        <taxon>Paraneoptera</taxon>
        <taxon>Hemiptera</taxon>
        <taxon>Heteroptera</taxon>
        <taxon>Panheteroptera</taxon>
        <taxon>Cimicomorpha</taxon>
        <taxon>Miridae</taxon>
        <taxon>Mirini</taxon>
        <taxon>Lygus</taxon>
    </lineage>
</organism>
<reference evidence="2" key="1">
    <citation type="journal article" date="2014" name="PLoS ONE">
        <title>Transcriptome-Based Identification of ABC Transporters in the Western Tarnished Plant Bug Lygus hesperus.</title>
        <authorList>
            <person name="Hull J.J."/>
            <person name="Chaney K."/>
            <person name="Geib S.M."/>
            <person name="Fabrick J.A."/>
            <person name="Brent C.S."/>
            <person name="Walsh D."/>
            <person name="Lavine L.C."/>
        </authorList>
    </citation>
    <scope>NUCLEOTIDE SEQUENCE</scope>
</reference>
<feature type="domain" description="CFAP65 fourth Ig-like" evidence="1">
    <location>
        <begin position="127"/>
        <end position="200"/>
    </location>
</feature>
<dbReference type="AlphaFoldDB" id="A0A0A9WDS5"/>
<gene>
    <name evidence="2" type="ORF">CM83_3959</name>
</gene>
<dbReference type="InterPro" id="IPR058536">
    <property type="entry name" value="Ig_CFAP65_4th"/>
</dbReference>
<sequence>MEDLSNCRVVDFGSVDPGKKYKKKINVKSDRLVEKVTTSPQINPLEEVFTVVRDKKADRHPWDNRFVVEFTPLLPHHKSFSYQRVEFVEGSVEYLLIKGATKGPKINLSHSRIVFRTTTESPTSHFRFVMENESNCCDVFSWDFISKGSEIQISPMNGLLPAKCRIEVFINFEPKKMGLFYRAIPCLFKFQEPQYIEVYGFHSKTRLSIDLEKYMVLCEKLPTYPTNYCRYVSDCAPRVCPESKPTVSLSRRFVDFGSVSVMQGDQLSSQEIFLTNHADKDLTVEIDSTDASVFEVHPPSVRIPQNEGSVRITIFFRPDQPGLYYSGELHAAFLWGVNLEYKVPYTITIHVIGDSFTRDSCGWGPSYSIEKTRIVLPGSVPGLPSYTTFQINKTGPLPILFNFEPAERKETPLFVVKPTQGLIKQDFQLVVVQMFPPDKNDVIYQEDWHLIINKFVKVKLEIFGSCELPFIIVGQDKTITFPTTTMGSYSYLQVPLSNPTRLELEYHCLESLKPRTFSACQDYTVIGPGEQQFVEFRFSPEKLGVTHAPMGIQVAWAPYHYAAKKSLRGTKVQAETVVFLEGTAEVAGIYASPKNVSMYNVLLNEWGEASFFLHNSGNSTAFIRLDCKNSFRSQESD</sequence>
<name>A0A0A9WDS5_LYGHE</name>
<proteinExistence type="predicted"/>
<accession>A0A0A9WDS5</accession>
<dbReference type="PANTHER" id="PTHR46127:SF1">
    <property type="entry name" value="CILIA- AND FLAGELLA-ASSOCIATED PROTEIN 65"/>
    <property type="match status" value="1"/>
</dbReference>
<reference evidence="2" key="2">
    <citation type="submission" date="2014-07" db="EMBL/GenBank/DDBJ databases">
        <authorList>
            <person name="Hull J."/>
        </authorList>
    </citation>
    <scope>NUCLEOTIDE SEQUENCE</scope>
</reference>
<dbReference type="Pfam" id="PF24507">
    <property type="entry name" value="Ig_CFAP65_4th"/>
    <property type="match status" value="1"/>
</dbReference>
<protein>
    <recommendedName>
        <fullName evidence="1">CFAP65 fourth Ig-like domain-containing protein</fullName>
    </recommendedName>
</protein>
<evidence type="ECO:0000313" key="2">
    <source>
        <dbReference type="EMBL" id="JAG04638.1"/>
    </source>
</evidence>
<dbReference type="PANTHER" id="PTHR46127">
    <property type="entry name" value="CILIA- AND FLAGELLA-ASSOCIATED PROTEIN 65"/>
    <property type="match status" value="1"/>
</dbReference>
<dbReference type="InterPro" id="IPR052614">
    <property type="entry name" value="CFAP65"/>
</dbReference>
<feature type="non-terminal residue" evidence="2">
    <location>
        <position position="637"/>
    </location>
</feature>
<evidence type="ECO:0000259" key="1">
    <source>
        <dbReference type="Pfam" id="PF24507"/>
    </source>
</evidence>
<dbReference type="Gene3D" id="2.60.40.10">
    <property type="entry name" value="Immunoglobulins"/>
    <property type="match status" value="3"/>
</dbReference>
<dbReference type="EMBL" id="GBHO01038966">
    <property type="protein sequence ID" value="JAG04638.1"/>
    <property type="molecule type" value="Transcribed_RNA"/>
</dbReference>